<dbReference type="InterPro" id="IPR001494">
    <property type="entry name" value="Importin-beta_N"/>
</dbReference>
<sequence>MEQELEQVIQLIQALYSPSTPPATQVQLQHQLQQVQSSPLAWSLPGPFLAHSADPSVRFFAASTLQLSIARQWETLPLEQHEALKQSLLGWLSTSAAEAYPAQGAERQGERVALRKLAGAVTSLSLRLALKEGDAEESGRWDHWLLEVMARVGGAGTSREAVLEVLSVVVEQVARAELVGNKRIAYMSTLSSSTPMIVSTLSSSLSAPSSPSRELNSALSCFTSFLLAGQFAHTELTTLYPLILPHLSNSETTIAACTAIEELIERSSGLSGAVGVTRFVGRQKTEELVVGWATSEWVQGVIRDAVEAEDADDDALAVMKLVCAITEHFISFLFSSTPTAAVAAGQPPPLNLSSPPTIALFHLILAITHFPGHTTESYNINEMTSGVWMALQEESSDVGLVSGDGEGREGRDGRVHEWEVIKAVFGALAEGLRRRAERPKKEVVKTWPKDVLDNFRIYRSTVLAETMLYSYYTLRESMLGGLVSLAESQMAQAHPDSDDAYEELEATLFTLHAVHEAVSLPCPLHLPTLFGPTVLGAIPRSQHILIRSTALRLVGAYAAWFATQPEACLAAVGFVVGGLEERELGSQAARALRGLCGANRKVLTGHVGSFVAVLGGLEGKVEDTELVKVLESVSSVVQALPEDQIVEPLLALANPIVSKLAHSVQAHGQLPTESRDLCLQQLNYLTACAKGLSDPEGDLIDLDASFDDTQQVKEISARVLSDPRIVEMRRALGEAVEGAARVWNSDAEVVQALAEYIRNSTSDAIPSPLALDSFSLLTLSTSALQASPSSVWLSIAGSLVARLSRDQSDHQLSEEDIARIGEPVRVGLESVLTTHGDLKAMEENPDTVQAFLVFCNSLVRYYPRIFIVLPSHLDAIITFAKRGLGMQERFSLKATIDLLIATVQQTRMASPSSTIFHSTLQPHGPSLLETLLHSIGGAVPRSHLAALSELLHAMIMRMPEEMRGGLKGLLAREGWPSAKASGEAKARFEKAVLSARTGKQCRQAVSDFAMVCRGLDGSAYGAASLAAFE</sequence>
<evidence type="ECO:0000256" key="2">
    <source>
        <dbReference type="ARBA" id="ARBA00007991"/>
    </source>
</evidence>
<feature type="domain" description="Importin N-terminal" evidence="7">
    <location>
        <begin position="28"/>
        <end position="94"/>
    </location>
</feature>
<dbReference type="OrthoDB" id="2016913at2759"/>
<dbReference type="SUPFAM" id="SSF48371">
    <property type="entry name" value="ARM repeat"/>
    <property type="match status" value="1"/>
</dbReference>
<evidence type="ECO:0000313" key="8">
    <source>
        <dbReference type="EMBL" id="ORY76888.1"/>
    </source>
</evidence>
<proteinExistence type="inferred from homology"/>
<evidence type="ECO:0000256" key="1">
    <source>
        <dbReference type="ARBA" id="ARBA00004123"/>
    </source>
</evidence>
<keyword evidence="4" id="KW-0677">Repeat</keyword>
<dbReference type="GO" id="GO:0006606">
    <property type="term" value="P:protein import into nucleus"/>
    <property type="evidence" value="ECO:0007669"/>
    <property type="project" value="TreeGrafter"/>
</dbReference>
<keyword evidence="5" id="KW-0653">Protein transport</keyword>
<dbReference type="Pfam" id="PF18806">
    <property type="entry name" value="Importin_rep_3"/>
    <property type="match status" value="1"/>
</dbReference>
<keyword evidence="3" id="KW-0813">Transport</keyword>
<gene>
    <name evidence="8" type="ORF">BCR35DRAFT_305636</name>
</gene>
<dbReference type="InterPro" id="IPR013598">
    <property type="entry name" value="Exportin-1/Importin-b-like"/>
</dbReference>
<evidence type="ECO:0000256" key="5">
    <source>
        <dbReference type="ARBA" id="ARBA00022927"/>
    </source>
</evidence>
<protein>
    <submittedName>
        <fullName evidence="8">Armadillo-type protein</fullName>
    </submittedName>
</protein>
<organism evidence="8 9">
    <name type="scientific">Leucosporidium creatinivorum</name>
    <dbReference type="NCBI Taxonomy" id="106004"/>
    <lineage>
        <taxon>Eukaryota</taxon>
        <taxon>Fungi</taxon>
        <taxon>Dikarya</taxon>
        <taxon>Basidiomycota</taxon>
        <taxon>Pucciniomycotina</taxon>
        <taxon>Microbotryomycetes</taxon>
        <taxon>Leucosporidiales</taxon>
        <taxon>Leucosporidium</taxon>
    </lineage>
</organism>
<name>A0A1Y2EZ56_9BASI</name>
<keyword evidence="9" id="KW-1185">Reference proteome</keyword>
<evidence type="ECO:0000256" key="4">
    <source>
        <dbReference type="ARBA" id="ARBA00022737"/>
    </source>
</evidence>
<dbReference type="InterPro" id="IPR057942">
    <property type="entry name" value="TPR_TNPO3_IPO13_3rd"/>
</dbReference>
<keyword evidence="6" id="KW-0539">Nucleus</keyword>
<reference evidence="8 9" key="1">
    <citation type="submission" date="2016-07" db="EMBL/GenBank/DDBJ databases">
        <title>Pervasive Adenine N6-methylation of Active Genes in Fungi.</title>
        <authorList>
            <consortium name="DOE Joint Genome Institute"/>
            <person name="Mondo S.J."/>
            <person name="Dannebaum R.O."/>
            <person name="Kuo R.C."/>
            <person name="Labutti K."/>
            <person name="Haridas S."/>
            <person name="Kuo A."/>
            <person name="Salamov A."/>
            <person name="Ahrendt S.R."/>
            <person name="Lipzen A."/>
            <person name="Sullivan W."/>
            <person name="Andreopoulos W.B."/>
            <person name="Clum A."/>
            <person name="Lindquist E."/>
            <person name="Daum C."/>
            <person name="Ramamoorthy G.K."/>
            <person name="Gryganskyi A."/>
            <person name="Culley D."/>
            <person name="Magnuson J.K."/>
            <person name="James T.Y."/>
            <person name="O'Malley M.A."/>
            <person name="Stajich J.E."/>
            <person name="Spatafora J.W."/>
            <person name="Visel A."/>
            <person name="Grigoriev I.V."/>
        </authorList>
    </citation>
    <scope>NUCLEOTIDE SEQUENCE [LARGE SCALE GENOMIC DNA]</scope>
    <source>
        <strain evidence="8 9">62-1032</strain>
    </source>
</reference>
<comment type="caution">
    <text evidence="8">The sequence shown here is derived from an EMBL/GenBank/DDBJ whole genome shotgun (WGS) entry which is preliminary data.</text>
</comment>
<dbReference type="InterPro" id="IPR016024">
    <property type="entry name" value="ARM-type_fold"/>
</dbReference>
<dbReference type="EMBL" id="MCGR01000033">
    <property type="protein sequence ID" value="ORY76888.1"/>
    <property type="molecule type" value="Genomic_DNA"/>
</dbReference>
<dbReference type="GO" id="GO:0031267">
    <property type="term" value="F:small GTPase binding"/>
    <property type="evidence" value="ECO:0007669"/>
    <property type="project" value="InterPro"/>
</dbReference>
<comment type="subcellular location">
    <subcellularLocation>
        <location evidence="1">Nucleus</location>
    </subcellularLocation>
</comment>
<dbReference type="PROSITE" id="PS50166">
    <property type="entry name" value="IMPORTIN_B_NT"/>
    <property type="match status" value="1"/>
</dbReference>
<dbReference type="InterPro" id="IPR051345">
    <property type="entry name" value="Importin_beta-like_NTR"/>
</dbReference>
<dbReference type="Gene3D" id="1.25.10.10">
    <property type="entry name" value="Leucine-rich Repeat Variant"/>
    <property type="match status" value="1"/>
</dbReference>
<dbReference type="InterPro" id="IPR011989">
    <property type="entry name" value="ARM-like"/>
</dbReference>
<dbReference type="GO" id="GO:0005737">
    <property type="term" value="C:cytoplasm"/>
    <property type="evidence" value="ECO:0007669"/>
    <property type="project" value="TreeGrafter"/>
</dbReference>
<evidence type="ECO:0000256" key="6">
    <source>
        <dbReference type="ARBA" id="ARBA00023242"/>
    </source>
</evidence>
<dbReference type="Pfam" id="PF03810">
    <property type="entry name" value="IBN_N"/>
    <property type="match status" value="1"/>
</dbReference>
<dbReference type="Pfam" id="PF24140">
    <property type="entry name" value="TPR_TNPO3_IPO13_3rd"/>
    <property type="match status" value="1"/>
</dbReference>
<evidence type="ECO:0000259" key="7">
    <source>
        <dbReference type="PROSITE" id="PS50166"/>
    </source>
</evidence>
<dbReference type="InterPro" id="IPR040520">
    <property type="entry name" value="Importin_rep_3"/>
</dbReference>
<accession>A0A1Y2EZ56</accession>
<dbReference type="AlphaFoldDB" id="A0A1Y2EZ56"/>
<dbReference type="Proteomes" id="UP000193467">
    <property type="component" value="Unassembled WGS sequence"/>
</dbReference>
<dbReference type="Pfam" id="PF08389">
    <property type="entry name" value="Xpo1"/>
    <property type="match status" value="1"/>
</dbReference>
<evidence type="ECO:0000256" key="3">
    <source>
        <dbReference type="ARBA" id="ARBA00022448"/>
    </source>
</evidence>
<dbReference type="STRING" id="106004.A0A1Y2EZ56"/>
<dbReference type="PANTHER" id="PTHR12363">
    <property type="entry name" value="TRANSPORTIN 3 AND IMPORTIN 13"/>
    <property type="match status" value="1"/>
</dbReference>
<comment type="similarity">
    <text evidence="2">Belongs to the importin beta family.</text>
</comment>
<dbReference type="PANTHER" id="PTHR12363:SF33">
    <property type="entry name" value="IMPORTIN-13"/>
    <property type="match status" value="1"/>
</dbReference>
<evidence type="ECO:0000313" key="9">
    <source>
        <dbReference type="Proteomes" id="UP000193467"/>
    </source>
</evidence>
<dbReference type="InParanoid" id="A0A1Y2EZ56"/>
<dbReference type="GO" id="GO:0005634">
    <property type="term" value="C:nucleus"/>
    <property type="evidence" value="ECO:0007669"/>
    <property type="project" value="UniProtKB-SubCell"/>
</dbReference>